<organism evidence="1 2">
    <name type="scientific">Kribbella shirazensis</name>
    <dbReference type="NCBI Taxonomy" id="1105143"/>
    <lineage>
        <taxon>Bacteria</taxon>
        <taxon>Bacillati</taxon>
        <taxon>Actinomycetota</taxon>
        <taxon>Actinomycetes</taxon>
        <taxon>Propionibacteriales</taxon>
        <taxon>Kribbellaceae</taxon>
        <taxon>Kribbella</taxon>
    </lineage>
</organism>
<dbReference type="AlphaFoldDB" id="A0A7X6A5B7"/>
<reference evidence="1 2" key="1">
    <citation type="submission" date="2020-03" db="EMBL/GenBank/DDBJ databases">
        <title>Sequencing the genomes of 1000 actinobacteria strains.</title>
        <authorList>
            <person name="Klenk H.-P."/>
        </authorList>
    </citation>
    <scope>NUCLEOTIDE SEQUENCE [LARGE SCALE GENOMIC DNA]</scope>
    <source>
        <strain evidence="1 2">DSM 45490</strain>
    </source>
</reference>
<keyword evidence="2" id="KW-1185">Reference proteome</keyword>
<sequence>MSAPAPSYNPSEGTMITPDVARARIDERHRLAAQARRAHAVPSAWRRLLTRSSRRG</sequence>
<evidence type="ECO:0000313" key="2">
    <source>
        <dbReference type="Proteomes" id="UP000555407"/>
    </source>
</evidence>
<accession>A0A7X6A5B7</accession>
<protein>
    <submittedName>
        <fullName evidence="1">Uncharacterized protein</fullName>
    </submittedName>
</protein>
<dbReference type="Proteomes" id="UP000555407">
    <property type="component" value="Unassembled WGS sequence"/>
</dbReference>
<comment type="caution">
    <text evidence="1">The sequence shown here is derived from an EMBL/GenBank/DDBJ whole genome shotgun (WGS) entry which is preliminary data.</text>
</comment>
<name>A0A7X6A5B7_9ACTN</name>
<dbReference type="RefSeq" id="WP_167203118.1">
    <property type="nucleotide sequence ID" value="NZ_JAASRO010000001.1"/>
</dbReference>
<proteinExistence type="predicted"/>
<gene>
    <name evidence="1" type="ORF">BJY22_006816</name>
</gene>
<evidence type="ECO:0000313" key="1">
    <source>
        <dbReference type="EMBL" id="NIK61099.1"/>
    </source>
</evidence>
<dbReference type="EMBL" id="JAASRO010000001">
    <property type="protein sequence ID" value="NIK61099.1"/>
    <property type="molecule type" value="Genomic_DNA"/>
</dbReference>